<feature type="compositionally biased region" description="Polar residues" evidence="1">
    <location>
        <begin position="30"/>
        <end position="53"/>
    </location>
</feature>
<reference evidence="4" key="2">
    <citation type="submission" date="2013-12" db="EMBL/GenBank/DDBJ databases">
        <title>Evolution of pathogenesis and genome organization in the Tremellales.</title>
        <authorList>
            <person name="Cuomo C."/>
            <person name="Litvintseva A."/>
            <person name="Heitman J."/>
            <person name="Chen Y."/>
            <person name="Sun S."/>
            <person name="Springer D."/>
            <person name="Dromer F."/>
            <person name="Young S."/>
            <person name="Zeng Q."/>
            <person name="Chapman S."/>
            <person name="Gujja S."/>
            <person name="Saif S."/>
            <person name="Birren B."/>
        </authorList>
    </citation>
    <scope>NUCLEOTIDE SEQUENCE [LARGE SCALE GENOMIC DNA]</scope>
    <source>
        <strain evidence="4">BCC8398</strain>
    </source>
</reference>
<dbReference type="PANTHER" id="PTHR37848:SF1">
    <property type="entry name" value="SUN DOMAIN-CONTAINING PROTEIN"/>
    <property type="match status" value="1"/>
</dbReference>
<dbReference type="OrthoDB" id="203796at2759"/>
<protein>
    <submittedName>
        <fullName evidence="3">Uncharacterized protein</fullName>
    </submittedName>
</protein>
<keyword evidence="4" id="KW-1185">Reference proteome</keyword>
<dbReference type="PANTHER" id="PTHR37848">
    <property type="entry name" value="EXPRESSED PROTEIN"/>
    <property type="match status" value="1"/>
</dbReference>
<keyword evidence="2" id="KW-1133">Transmembrane helix</keyword>
<feature type="region of interest" description="Disordered" evidence="1">
    <location>
        <begin position="1"/>
        <end position="53"/>
    </location>
</feature>
<name>A0A1B9GHV3_9TREE</name>
<evidence type="ECO:0000313" key="3">
    <source>
        <dbReference type="EMBL" id="OCF30575.1"/>
    </source>
</evidence>
<organism evidence="3 4">
    <name type="scientific">Kwoniella heveanensis BCC8398</name>
    <dbReference type="NCBI Taxonomy" id="1296120"/>
    <lineage>
        <taxon>Eukaryota</taxon>
        <taxon>Fungi</taxon>
        <taxon>Dikarya</taxon>
        <taxon>Basidiomycota</taxon>
        <taxon>Agaricomycotina</taxon>
        <taxon>Tremellomycetes</taxon>
        <taxon>Tremellales</taxon>
        <taxon>Cryptococcaceae</taxon>
        <taxon>Kwoniella</taxon>
    </lineage>
</organism>
<evidence type="ECO:0000256" key="2">
    <source>
        <dbReference type="SAM" id="Phobius"/>
    </source>
</evidence>
<keyword evidence="2" id="KW-0812">Transmembrane</keyword>
<accession>A0A1B9GHV3</accession>
<sequence>MAQDTKPPLPTTSSPEDLDLPPPSYDSALATSGSTSAHQQQHIAGSSSAQPLSDRTVPEHIAHLFTGAPNAEPLLGRNCVPPEQIKAVQWRQKGKTIETCDAKLSDPAVLYDFIRAQAMTPPNVKVVCRGMHTETVEQSGMVMDNGVNVHKRRGETHTVIDFDFTIDLSDIIDHPSNITHIQLRAVPPDVAAHRGSHLARYGATFAPARTQEHHRHRHAGYQSLVSEYGPTDAGRPATFAERRDRDAWNAFRMKKGIPGWIKMQDNPEFWESRNKGKAALQLGGGTINAIEDAQGSADPERGEHQHQAAKPELRAWCEKFCADRGPLKEFHLLKGIYGWDIQGLTSAISGAILSTGYQSNFVNVSLDVEPTDVIVRPSNIWSRAIGNPFIYFLAWVTLIYPLVWILKHLIPKAGAPYEVALASYGMKCYPPLPSTFPSEDISSAQDRLPGLYKLHPELPENPTLQYGPKGVHYLVGRKEGQWFREWEERIRMGVRTRFKGQLQGGVVSPNEASVGLDGY</sequence>
<feature type="transmembrane region" description="Helical" evidence="2">
    <location>
        <begin position="389"/>
        <end position="406"/>
    </location>
</feature>
<gene>
    <name evidence="3" type="ORF">I316_07776</name>
</gene>
<reference evidence="3 4" key="1">
    <citation type="submission" date="2013-07" db="EMBL/GenBank/DDBJ databases">
        <title>The Genome Sequence of Cryptococcus heveanensis BCC8398.</title>
        <authorList>
            <consortium name="The Broad Institute Genome Sequencing Platform"/>
            <person name="Cuomo C."/>
            <person name="Litvintseva A."/>
            <person name="Chen Y."/>
            <person name="Heitman J."/>
            <person name="Sun S."/>
            <person name="Springer D."/>
            <person name="Dromer F."/>
            <person name="Young S.K."/>
            <person name="Zeng Q."/>
            <person name="Gargeya S."/>
            <person name="Fitzgerald M."/>
            <person name="Abouelleil A."/>
            <person name="Alvarado L."/>
            <person name="Berlin A.M."/>
            <person name="Chapman S.B."/>
            <person name="Dewar J."/>
            <person name="Goldberg J."/>
            <person name="Griggs A."/>
            <person name="Gujja S."/>
            <person name="Hansen M."/>
            <person name="Howarth C."/>
            <person name="Imamovic A."/>
            <person name="Larimer J."/>
            <person name="McCowan C."/>
            <person name="Murphy C."/>
            <person name="Pearson M."/>
            <person name="Priest M."/>
            <person name="Roberts A."/>
            <person name="Saif S."/>
            <person name="Shea T."/>
            <person name="Sykes S."/>
            <person name="Wortman J."/>
            <person name="Nusbaum C."/>
            <person name="Birren B."/>
        </authorList>
    </citation>
    <scope>NUCLEOTIDE SEQUENCE [LARGE SCALE GENOMIC DNA]</scope>
    <source>
        <strain evidence="3 4">BCC8398</strain>
    </source>
</reference>
<dbReference type="AlphaFoldDB" id="A0A1B9GHV3"/>
<dbReference type="EMBL" id="KV700146">
    <property type="protein sequence ID" value="OCF30575.1"/>
    <property type="molecule type" value="Genomic_DNA"/>
</dbReference>
<evidence type="ECO:0000313" key="4">
    <source>
        <dbReference type="Proteomes" id="UP000092666"/>
    </source>
</evidence>
<evidence type="ECO:0000256" key="1">
    <source>
        <dbReference type="SAM" id="MobiDB-lite"/>
    </source>
</evidence>
<dbReference type="Proteomes" id="UP000092666">
    <property type="component" value="Unassembled WGS sequence"/>
</dbReference>
<keyword evidence="2" id="KW-0472">Membrane</keyword>
<proteinExistence type="predicted"/>